<dbReference type="EC" id="2.1.1.61" evidence="2"/>
<dbReference type="InterPro" id="IPR046885">
    <property type="entry name" value="MnmA-like_C"/>
</dbReference>
<dbReference type="GO" id="GO:0004808">
    <property type="term" value="F:tRNA (5-methylaminomethyl-2-thiouridylate)(34)-methyltransferase activity"/>
    <property type="evidence" value="ECO:0007669"/>
    <property type="project" value="UniProtKB-EC"/>
</dbReference>
<gene>
    <name evidence="2" type="ORF">OBE_10346</name>
</gene>
<keyword evidence="2" id="KW-0489">Methyltransferase</keyword>
<proteinExistence type="predicted"/>
<evidence type="ECO:0000259" key="1">
    <source>
        <dbReference type="Pfam" id="PF20258"/>
    </source>
</evidence>
<sequence length="94" mass="10121">MWSVENEEVFAKVVKANKVNYMAIPPLELGEELSCTAKIRYGHKGSPCVIKRTGEDEITCTFPDGVRAPTPGQAVVFYVDGCVGGGGTITEAER</sequence>
<dbReference type="Pfam" id="PF20258">
    <property type="entry name" value="tRNA_Me_trans_C"/>
    <property type="match status" value="1"/>
</dbReference>
<protein>
    <submittedName>
        <fullName evidence="2">Protein containing tRNA methyl transferase-like domain protein</fullName>
        <ecNumber evidence="2">2.1.1.61</ecNumber>
    </submittedName>
</protein>
<accession>K1SVB0</accession>
<organism evidence="2">
    <name type="scientific">human gut metagenome</name>
    <dbReference type="NCBI Taxonomy" id="408170"/>
    <lineage>
        <taxon>unclassified sequences</taxon>
        <taxon>metagenomes</taxon>
        <taxon>organismal metagenomes</taxon>
    </lineage>
</organism>
<dbReference type="GO" id="GO:0032259">
    <property type="term" value="P:methylation"/>
    <property type="evidence" value="ECO:0007669"/>
    <property type="project" value="UniProtKB-KW"/>
</dbReference>
<comment type="caution">
    <text evidence="2">The sequence shown here is derived from an EMBL/GenBank/DDBJ whole genome shotgun (WGS) entry which is preliminary data.</text>
</comment>
<keyword evidence="2" id="KW-0808">Transferase</keyword>
<feature type="domain" description="tRNA-specific 2-thiouridylase MnmA-like C-terminal" evidence="1">
    <location>
        <begin position="14"/>
        <end position="89"/>
    </location>
</feature>
<evidence type="ECO:0000313" key="2">
    <source>
        <dbReference type="EMBL" id="EKC57780.1"/>
    </source>
</evidence>
<name>K1SVB0_9ZZZZ</name>
<dbReference type="Gene3D" id="2.40.30.10">
    <property type="entry name" value="Translation factors"/>
    <property type="match status" value="1"/>
</dbReference>
<reference evidence="2" key="1">
    <citation type="journal article" date="2013" name="Environ. Microbiol.">
        <title>Microbiota from the distal guts of lean and obese adolescents exhibit partial functional redundancy besides clear differences in community structure.</title>
        <authorList>
            <person name="Ferrer M."/>
            <person name="Ruiz A."/>
            <person name="Lanza F."/>
            <person name="Haange S.B."/>
            <person name="Oberbach A."/>
            <person name="Till H."/>
            <person name="Bargiela R."/>
            <person name="Campoy C."/>
            <person name="Segura M.T."/>
            <person name="Richter M."/>
            <person name="von Bergen M."/>
            <person name="Seifert J."/>
            <person name="Suarez A."/>
        </authorList>
    </citation>
    <scope>NUCLEOTIDE SEQUENCE</scope>
</reference>
<dbReference type="AlphaFoldDB" id="K1SVB0"/>
<dbReference type="EMBL" id="AJWZ01007128">
    <property type="protein sequence ID" value="EKC57780.1"/>
    <property type="molecule type" value="Genomic_DNA"/>
</dbReference>